<dbReference type="Gene3D" id="3.40.50.300">
    <property type="entry name" value="P-loop containing nucleotide triphosphate hydrolases"/>
    <property type="match status" value="1"/>
</dbReference>
<organism evidence="5 6">
    <name type="scientific">Gymnopilus dilepis</name>
    <dbReference type="NCBI Taxonomy" id="231916"/>
    <lineage>
        <taxon>Eukaryota</taxon>
        <taxon>Fungi</taxon>
        <taxon>Dikarya</taxon>
        <taxon>Basidiomycota</taxon>
        <taxon>Agaricomycotina</taxon>
        <taxon>Agaricomycetes</taxon>
        <taxon>Agaricomycetidae</taxon>
        <taxon>Agaricales</taxon>
        <taxon>Agaricineae</taxon>
        <taxon>Hymenogastraceae</taxon>
        <taxon>Gymnopilus</taxon>
    </lineage>
</organism>
<name>A0A409XAF6_9AGAR</name>
<dbReference type="GO" id="GO:0043139">
    <property type="term" value="F:5'-3' DNA helicase activity"/>
    <property type="evidence" value="ECO:0007669"/>
    <property type="project" value="TreeGrafter"/>
</dbReference>
<dbReference type="GO" id="GO:0005524">
    <property type="term" value="F:ATP binding"/>
    <property type="evidence" value="ECO:0007669"/>
    <property type="project" value="UniProtKB-KW"/>
</dbReference>
<keyword evidence="6" id="KW-1185">Reference proteome</keyword>
<evidence type="ECO:0000313" key="6">
    <source>
        <dbReference type="Proteomes" id="UP000284706"/>
    </source>
</evidence>
<dbReference type="Proteomes" id="UP000284706">
    <property type="component" value="Unassembled WGS sequence"/>
</dbReference>
<feature type="non-terminal residue" evidence="5">
    <location>
        <position position="343"/>
    </location>
</feature>
<dbReference type="InterPro" id="IPR050534">
    <property type="entry name" value="Coronavir_polyprotein_1ab"/>
</dbReference>
<reference evidence="5 6" key="1">
    <citation type="journal article" date="2018" name="Evol. Lett.">
        <title>Horizontal gene cluster transfer increased hallucinogenic mushroom diversity.</title>
        <authorList>
            <person name="Reynolds H.T."/>
            <person name="Vijayakumar V."/>
            <person name="Gluck-Thaler E."/>
            <person name="Korotkin H.B."/>
            <person name="Matheny P.B."/>
            <person name="Slot J.C."/>
        </authorList>
    </citation>
    <scope>NUCLEOTIDE SEQUENCE [LARGE SCALE GENOMIC DNA]</scope>
    <source>
        <strain evidence="5 6">SRW20</strain>
    </source>
</reference>
<sequence>MTHNAIRAIQDALFHLMEIHRSLSSMERKWLENIRIHNISRGENYPPPHKSESNVEIYAGTMYQLSKFTKTHPIKIDCLVIDEAGQVPLGVASLVVASIGPQGRIILAGDTEQLAPILSGQYPMTDKPLFGSVLDCLMGSTSVSKPVPDDRSRRSYQGEIIQLVENFRLNPDIGYLVSTIYPSRFKPQKVQSADVATALQSIANEDMTNSIGLPSELLLRVQTFLVELSNAMLNKAGKSILMPPASHMPGLANRQYTSISLALIRLKVSSKTLQNIPYESLVHAEATVAAALALLLKKCCSNDDIFVATPYRFQRDAAKAALQKAVLNQSLEEMFDHMDIGPS</sequence>
<dbReference type="PANTHER" id="PTHR43788:SF16">
    <property type="entry name" value="HELICASE WITH ZINC FINGER 2"/>
    <property type="match status" value="1"/>
</dbReference>
<evidence type="ECO:0000256" key="2">
    <source>
        <dbReference type="ARBA" id="ARBA00022801"/>
    </source>
</evidence>
<keyword evidence="3" id="KW-0347">Helicase</keyword>
<evidence type="ECO:0000256" key="4">
    <source>
        <dbReference type="ARBA" id="ARBA00022840"/>
    </source>
</evidence>
<protein>
    <recommendedName>
        <fullName evidence="7">RNA helicase</fullName>
    </recommendedName>
</protein>
<dbReference type="EMBL" id="NHYE01003780">
    <property type="protein sequence ID" value="PPQ87756.1"/>
    <property type="molecule type" value="Genomic_DNA"/>
</dbReference>
<evidence type="ECO:0000313" key="5">
    <source>
        <dbReference type="EMBL" id="PPQ87756.1"/>
    </source>
</evidence>
<proteinExistence type="predicted"/>
<evidence type="ECO:0000256" key="1">
    <source>
        <dbReference type="ARBA" id="ARBA00022741"/>
    </source>
</evidence>
<keyword evidence="2" id="KW-0378">Hydrolase</keyword>
<dbReference type="STRING" id="231916.A0A409XAF6"/>
<dbReference type="GO" id="GO:0016787">
    <property type="term" value="F:hydrolase activity"/>
    <property type="evidence" value="ECO:0007669"/>
    <property type="project" value="UniProtKB-KW"/>
</dbReference>
<dbReference type="SUPFAM" id="SSF52540">
    <property type="entry name" value="P-loop containing nucleoside triphosphate hydrolases"/>
    <property type="match status" value="1"/>
</dbReference>
<evidence type="ECO:0008006" key="7">
    <source>
        <dbReference type="Google" id="ProtNLM"/>
    </source>
</evidence>
<dbReference type="InterPro" id="IPR027417">
    <property type="entry name" value="P-loop_NTPase"/>
</dbReference>
<dbReference type="PANTHER" id="PTHR43788">
    <property type="entry name" value="DNA2/NAM7 HELICASE FAMILY MEMBER"/>
    <property type="match status" value="1"/>
</dbReference>
<evidence type="ECO:0000256" key="3">
    <source>
        <dbReference type="ARBA" id="ARBA00022806"/>
    </source>
</evidence>
<comment type="caution">
    <text evidence="5">The sequence shown here is derived from an EMBL/GenBank/DDBJ whole genome shotgun (WGS) entry which is preliminary data.</text>
</comment>
<dbReference type="InParanoid" id="A0A409XAF6"/>
<gene>
    <name evidence="5" type="ORF">CVT26_011539</name>
</gene>
<dbReference type="AlphaFoldDB" id="A0A409XAF6"/>
<keyword evidence="1" id="KW-0547">Nucleotide-binding</keyword>
<accession>A0A409XAF6</accession>
<dbReference type="OrthoDB" id="6513042at2759"/>
<keyword evidence="4" id="KW-0067">ATP-binding</keyword>